<sequence length="115" mass="13159">MKKISDKNQLNKSKIRTLLDIKNESKNAFQYLINANTSVSDIENKEAQQSSTDDDRVSLANMSAKKIKQFADKIIRKEEKPLYIILMKQYFLKTPSFSLKGLIMIILVVGMSCII</sequence>
<accession>A0A1V1P632</accession>
<comment type="caution">
    <text evidence="2">The sequence shown here is derived from an EMBL/GenBank/DDBJ whole genome shotgun (WGS) entry which is preliminary data.</text>
</comment>
<evidence type="ECO:0000313" key="2">
    <source>
        <dbReference type="EMBL" id="ETR70195.1"/>
    </source>
</evidence>
<feature type="transmembrane region" description="Helical" evidence="1">
    <location>
        <begin position="97"/>
        <end position="114"/>
    </location>
</feature>
<evidence type="ECO:0000313" key="3">
    <source>
        <dbReference type="Proteomes" id="UP000189670"/>
    </source>
</evidence>
<keyword evidence="1" id="KW-0812">Transmembrane</keyword>
<name>A0A1V1P632_9BACT</name>
<keyword evidence="1" id="KW-1133">Transmembrane helix</keyword>
<proteinExistence type="predicted"/>
<evidence type="ECO:0000256" key="1">
    <source>
        <dbReference type="SAM" id="Phobius"/>
    </source>
</evidence>
<dbReference type="AlphaFoldDB" id="A0A1V1P632"/>
<organism evidence="2 3">
    <name type="scientific">Candidatus Magnetoglobus multicellularis str. Araruama</name>
    <dbReference type="NCBI Taxonomy" id="890399"/>
    <lineage>
        <taxon>Bacteria</taxon>
        <taxon>Pseudomonadati</taxon>
        <taxon>Thermodesulfobacteriota</taxon>
        <taxon>Desulfobacteria</taxon>
        <taxon>Desulfobacterales</taxon>
        <taxon>Desulfobacteraceae</taxon>
        <taxon>Candidatus Magnetoglobus</taxon>
    </lineage>
</organism>
<reference evidence="3" key="1">
    <citation type="submission" date="2012-11" db="EMBL/GenBank/DDBJ databases">
        <authorList>
            <person name="Lucero-Rivera Y.E."/>
            <person name="Tovar-Ramirez D."/>
        </authorList>
    </citation>
    <scope>NUCLEOTIDE SEQUENCE [LARGE SCALE GENOMIC DNA]</scope>
    <source>
        <strain evidence="3">Araruama</strain>
    </source>
</reference>
<gene>
    <name evidence="2" type="ORF">OMM_08984</name>
</gene>
<dbReference type="Proteomes" id="UP000189670">
    <property type="component" value="Unassembled WGS sequence"/>
</dbReference>
<protein>
    <submittedName>
        <fullName evidence="2">Uncharacterized protein</fullName>
    </submittedName>
</protein>
<dbReference type="EMBL" id="ATBP01000468">
    <property type="protein sequence ID" value="ETR70195.1"/>
    <property type="molecule type" value="Genomic_DNA"/>
</dbReference>
<keyword evidence="1" id="KW-0472">Membrane</keyword>